<accession>A0AAN6TH85</accession>
<dbReference type="RefSeq" id="XP_064671963.1">
    <property type="nucleotide sequence ID" value="XM_064810205.1"/>
</dbReference>
<protein>
    <submittedName>
        <fullName evidence="1">Uncharacterized protein</fullName>
    </submittedName>
</protein>
<reference evidence="1" key="2">
    <citation type="submission" date="2023-05" db="EMBL/GenBank/DDBJ databases">
        <authorList>
            <consortium name="Lawrence Berkeley National Laboratory"/>
            <person name="Steindorff A."/>
            <person name="Hensen N."/>
            <person name="Bonometti L."/>
            <person name="Westerberg I."/>
            <person name="Brannstrom I.O."/>
            <person name="Guillou S."/>
            <person name="Cros-Aarteil S."/>
            <person name="Calhoun S."/>
            <person name="Haridas S."/>
            <person name="Kuo A."/>
            <person name="Mondo S."/>
            <person name="Pangilinan J."/>
            <person name="Riley R."/>
            <person name="Labutti K."/>
            <person name="Andreopoulos B."/>
            <person name="Lipzen A."/>
            <person name="Chen C."/>
            <person name="Yanf M."/>
            <person name="Daum C."/>
            <person name="Ng V."/>
            <person name="Clum A."/>
            <person name="Ohm R."/>
            <person name="Martin F."/>
            <person name="Silar P."/>
            <person name="Natvig D."/>
            <person name="Lalanne C."/>
            <person name="Gautier V."/>
            <person name="Ament-Velasquez S.L."/>
            <person name="Kruys A."/>
            <person name="Hutchinson M.I."/>
            <person name="Powell A.J."/>
            <person name="Barry K."/>
            <person name="Miller A.N."/>
            <person name="Grigoriev I.V."/>
            <person name="Debuchy R."/>
            <person name="Gladieux P."/>
            <person name="Thoren M.H."/>
            <person name="Johannesson H."/>
        </authorList>
    </citation>
    <scope>NUCLEOTIDE SEQUENCE</scope>
    <source>
        <strain evidence="1">CBS 508.74</strain>
    </source>
</reference>
<dbReference type="AlphaFoldDB" id="A0AAN6TH85"/>
<evidence type="ECO:0000313" key="1">
    <source>
        <dbReference type="EMBL" id="KAK4114393.1"/>
    </source>
</evidence>
<dbReference type="EMBL" id="MU853337">
    <property type="protein sequence ID" value="KAK4114393.1"/>
    <property type="molecule type" value="Genomic_DNA"/>
</dbReference>
<dbReference type="GeneID" id="89934330"/>
<evidence type="ECO:0000313" key="2">
    <source>
        <dbReference type="Proteomes" id="UP001302812"/>
    </source>
</evidence>
<name>A0AAN6TH85_9PEZI</name>
<comment type="caution">
    <text evidence="1">The sequence shown here is derived from an EMBL/GenBank/DDBJ whole genome shotgun (WGS) entry which is preliminary data.</text>
</comment>
<reference evidence="1" key="1">
    <citation type="journal article" date="2023" name="Mol. Phylogenet. Evol.">
        <title>Genome-scale phylogeny and comparative genomics of the fungal order Sordariales.</title>
        <authorList>
            <person name="Hensen N."/>
            <person name="Bonometti L."/>
            <person name="Westerberg I."/>
            <person name="Brannstrom I.O."/>
            <person name="Guillou S."/>
            <person name="Cros-Aarteil S."/>
            <person name="Calhoun S."/>
            <person name="Haridas S."/>
            <person name="Kuo A."/>
            <person name="Mondo S."/>
            <person name="Pangilinan J."/>
            <person name="Riley R."/>
            <person name="LaButti K."/>
            <person name="Andreopoulos B."/>
            <person name="Lipzen A."/>
            <person name="Chen C."/>
            <person name="Yan M."/>
            <person name="Daum C."/>
            <person name="Ng V."/>
            <person name="Clum A."/>
            <person name="Steindorff A."/>
            <person name="Ohm R.A."/>
            <person name="Martin F."/>
            <person name="Silar P."/>
            <person name="Natvig D.O."/>
            <person name="Lalanne C."/>
            <person name="Gautier V."/>
            <person name="Ament-Velasquez S.L."/>
            <person name="Kruys A."/>
            <person name="Hutchinson M.I."/>
            <person name="Powell A.J."/>
            <person name="Barry K."/>
            <person name="Miller A.N."/>
            <person name="Grigoriev I.V."/>
            <person name="Debuchy R."/>
            <person name="Gladieux P."/>
            <person name="Hiltunen Thoren M."/>
            <person name="Johannesson H."/>
        </authorList>
    </citation>
    <scope>NUCLEOTIDE SEQUENCE</scope>
    <source>
        <strain evidence="1">CBS 508.74</strain>
    </source>
</reference>
<keyword evidence="2" id="KW-1185">Reference proteome</keyword>
<gene>
    <name evidence="1" type="ORF">N656DRAFT_589758</name>
</gene>
<sequence length="151" mass="16376">MDGATAFRSGVVVSRQLKFKPGSVRPVCVYFERAQRPVSGRIGAAQSSNVNGGCGARPTKLQLPSQVLAHSPVFHLQPNHSQSKRGRGTGRATTVAPARPEFRLILLPLAVVRIATLAAYPTPATSVIVLDPLNNRWRRVRPNFHLINLAP</sequence>
<organism evidence="1 2">
    <name type="scientific">Canariomyces notabilis</name>
    <dbReference type="NCBI Taxonomy" id="2074819"/>
    <lineage>
        <taxon>Eukaryota</taxon>
        <taxon>Fungi</taxon>
        <taxon>Dikarya</taxon>
        <taxon>Ascomycota</taxon>
        <taxon>Pezizomycotina</taxon>
        <taxon>Sordariomycetes</taxon>
        <taxon>Sordariomycetidae</taxon>
        <taxon>Sordariales</taxon>
        <taxon>Chaetomiaceae</taxon>
        <taxon>Canariomyces</taxon>
    </lineage>
</organism>
<dbReference type="Proteomes" id="UP001302812">
    <property type="component" value="Unassembled WGS sequence"/>
</dbReference>
<proteinExistence type="predicted"/>